<accession>A0A0E0JKW3</accession>
<protein>
    <recommendedName>
        <fullName evidence="4">No apical meristem-associated C-terminal domain-containing protein</fullName>
    </recommendedName>
</protein>
<dbReference type="STRING" id="4537.A0A0E0JKW3"/>
<reference evidence="2" key="1">
    <citation type="submission" date="2015-04" db="UniProtKB">
        <authorList>
            <consortium name="EnsemblPlants"/>
        </authorList>
    </citation>
    <scope>IDENTIFICATION</scope>
</reference>
<dbReference type="EnsemblPlants" id="OPUNC01G22130.1">
    <property type="protein sequence ID" value="OPUNC01G22130.1"/>
    <property type="gene ID" value="OPUNC01G22130"/>
</dbReference>
<dbReference type="HOGENOM" id="CLU_967677_0_0_1"/>
<evidence type="ECO:0000313" key="2">
    <source>
        <dbReference type="EnsemblPlants" id="OPUNC01G22130.1"/>
    </source>
</evidence>
<dbReference type="Proteomes" id="UP000026962">
    <property type="component" value="Chromosome 1"/>
</dbReference>
<dbReference type="AlphaFoldDB" id="A0A0E0JKW3"/>
<proteinExistence type="predicted"/>
<reference evidence="2" key="2">
    <citation type="submission" date="2018-05" db="EMBL/GenBank/DDBJ databases">
        <title>OpunRS2 (Oryza punctata Reference Sequence Version 2).</title>
        <authorList>
            <person name="Zhang J."/>
            <person name="Kudrna D."/>
            <person name="Lee S."/>
            <person name="Talag J."/>
            <person name="Welchert J."/>
            <person name="Wing R.A."/>
        </authorList>
    </citation>
    <scope>NUCLEOTIDE SEQUENCE [LARGE SCALE GENOMIC DNA]</scope>
</reference>
<feature type="region of interest" description="Disordered" evidence="1">
    <location>
        <begin position="198"/>
        <end position="223"/>
    </location>
</feature>
<evidence type="ECO:0008006" key="4">
    <source>
        <dbReference type="Google" id="ProtNLM"/>
    </source>
</evidence>
<feature type="compositionally biased region" description="Basic and acidic residues" evidence="1">
    <location>
        <begin position="205"/>
        <end position="223"/>
    </location>
</feature>
<evidence type="ECO:0000256" key="1">
    <source>
        <dbReference type="SAM" id="MobiDB-lite"/>
    </source>
</evidence>
<evidence type="ECO:0000313" key="3">
    <source>
        <dbReference type="Proteomes" id="UP000026962"/>
    </source>
</evidence>
<keyword evidence="3" id="KW-1185">Reference proteome</keyword>
<dbReference type="Gramene" id="OPUNC01G22130.1">
    <property type="protein sequence ID" value="OPUNC01G22130.1"/>
    <property type="gene ID" value="OPUNC01G22130"/>
</dbReference>
<organism evidence="2">
    <name type="scientific">Oryza punctata</name>
    <name type="common">Red rice</name>
    <dbReference type="NCBI Taxonomy" id="4537"/>
    <lineage>
        <taxon>Eukaryota</taxon>
        <taxon>Viridiplantae</taxon>
        <taxon>Streptophyta</taxon>
        <taxon>Embryophyta</taxon>
        <taxon>Tracheophyta</taxon>
        <taxon>Spermatophyta</taxon>
        <taxon>Magnoliopsida</taxon>
        <taxon>Liliopsida</taxon>
        <taxon>Poales</taxon>
        <taxon>Poaceae</taxon>
        <taxon>BOP clade</taxon>
        <taxon>Oryzoideae</taxon>
        <taxon>Oryzeae</taxon>
        <taxon>Oryzinae</taxon>
        <taxon>Oryza</taxon>
    </lineage>
</organism>
<sequence length="288" mass="33141">MAGTKHPNFAERAQPGGSLAVCLAGSGNTVLFCEDNWIRGSSIRSLALALYTTVSARFRIEDGSATFMEHWVQVLLIVEEEGFFTNLMNEGNNSFDWDSLSTMSVQDDMSNQVDENGMSSELVTQQFSTVERTTVRGLLWLDQIKKDRRILANKKISYLCRHGCISQLDFAYASLEKYFVNKFCGYLSQIEGRRQSGVGIHDKRKKEAVAEKKEERDERHQRSYELDKERLELDRKKVANNSDKIQLKMMLEEERIMTMDISFKPLSQQQFYKSLQDEIIARRMNKSG</sequence>
<name>A0A0E0JKW3_ORYPU</name>